<dbReference type="EMBL" id="KQ421308">
    <property type="protein sequence ID" value="KOF77801.1"/>
    <property type="molecule type" value="Genomic_DNA"/>
</dbReference>
<evidence type="ECO:0000313" key="1">
    <source>
        <dbReference type="EMBL" id="KOF77801.1"/>
    </source>
</evidence>
<accession>A0A0L8GLB1</accession>
<protein>
    <submittedName>
        <fullName evidence="1">Uncharacterized protein</fullName>
    </submittedName>
</protein>
<sequence length="50" mass="5979">MIFSIGYDQILLLHSGRPLGHQKQMFTVLKRLDDWKRHKSDSSCQTNYER</sequence>
<organism evidence="1">
    <name type="scientific">Octopus bimaculoides</name>
    <name type="common">California two-spotted octopus</name>
    <dbReference type="NCBI Taxonomy" id="37653"/>
    <lineage>
        <taxon>Eukaryota</taxon>
        <taxon>Metazoa</taxon>
        <taxon>Spiralia</taxon>
        <taxon>Lophotrochozoa</taxon>
        <taxon>Mollusca</taxon>
        <taxon>Cephalopoda</taxon>
        <taxon>Coleoidea</taxon>
        <taxon>Octopodiformes</taxon>
        <taxon>Octopoda</taxon>
        <taxon>Incirrata</taxon>
        <taxon>Octopodidae</taxon>
        <taxon>Octopus</taxon>
    </lineage>
</organism>
<gene>
    <name evidence="1" type="ORF">OCBIM_22031695mg</name>
</gene>
<reference evidence="1" key="1">
    <citation type="submission" date="2015-07" db="EMBL/GenBank/DDBJ databases">
        <title>MeaNS - Measles Nucleotide Surveillance Program.</title>
        <authorList>
            <person name="Tran T."/>
            <person name="Druce J."/>
        </authorList>
    </citation>
    <scope>NUCLEOTIDE SEQUENCE</scope>
    <source>
        <strain evidence="1">UCB-OBI-ISO-001</strain>
        <tissue evidence="1">Gonad</tissue>
    </source>
</reference>
<name>A0A0L8GLB1_OCTBM</name>
<dbReference type="AlphaFoldDB" id="A0A0L8GLB1"/>
<proteinExistence type="predicted"/>